<keyword evidence="2" id="KW-0813">Transport</keyword>
<feature type="transmembrane region" description="Helical" evidence="9">
    <location>
        <begin position="298"/>
        <end position="323"/>
    </location>
</feature>
<dbReference type="Pfam" id="PF07690">
    <property type="entry name" value="MFS_1"/>
    <property type="match status" value="1"/>
</dbReference>
<evidence type="ECO:0000256" key="9">
    <source>
        <dbReference type="SAM" id="Phobius"/>
    </source>
</evidence>
<feature type="domain" description="Major facilitator superfamily (MFS) profile" evidence="10">
    <location>
        <begin position="67"/>
        <end position="500"/>
    </location>
</feature>
<evidence type="ECO:0000256" key="2">
    <source>
        <dbReference type="ARBA" id="ARBA00022448"/>
    </source>
</evidence>
<feature type="transmembrane region" description="Helical" evidence="9">
    <location>
        <begin position="189"/>
        <end position="213"/>
    </location>
</feature>
<feature type="transmembrane region" description="Helical" evidence="9">
    <location>
        <begin position="403"/>
        <end position="427"/>
    </location>
</feature>
<evidence type="ECO:0000256" key="8">
    <source>
        <dbReference type="SAM" id="MobiDB-lite"/>
    </source>
</evidence>
<reference evidence="11 12" key="1">
    <citation type="journal article" date="2018" name="IMA Fungus">
        <title>IMA Genome-F 9: Draft genome sequence of Annulohypoxylon stygium, Aspergillus mulundensis, Berkeleyomyces basicola (syn. Thielaviopsis basicola), Ceratocystis smalleyi, two Cercospora beticola strains, Coleophoma cylindrospora, Fusarium fracticaudum, Phialophora cf. hyalina, and Morchella septimelata.</title>
        <authorList>
            <person name="Wingfield B.D."/>
            <person name="Bills G.F."/>
            <person name="Dong Y."/>
            <person name="Huang W."/>
            <person name="Nel W.J."/>
            <person name="Swalarsk-Parry B.S."/>
            <person name="Vaghefi N."/>
            <person name="Wilken P.M."/>
            <person name="An Z."/>
            <person name="de Beer Z.W."/>
            <person name="De Vos L."/>
            <person name="Chen L."/>
            <person name="Duong T.A."/>
            <person name="Gao Y."/>
            <person name="Hammerbacher A."/>
            <person name="Kikkert J.R."/>
            <person name="Li Y."/>
            <person name="Li H."/>
            <person name="Li K."/>
            <person name="Li Q."/>
            <person name="Liu X."/>
            <person name="Ma X."/>
            <person name="Naidoo K."/>
            <person name="Pethybridge S.J."/>
            <person name="Sun J."/>
            <person name="Steenkamp E.T."/>
            <person name="van der Nest M.A."/>
            <person name="van Wyk S."/>
            <person name="Wingfield M.J."/>
            <person name="Xiong C."/>
            <person name="Yue Q."/>
            <person name="Zhang X."/>
        </authorList>
    </citation>
    <scope>NUCLEOTIDE SEQUENCE [LARGE SCALE GENOMIC DNA]</scope>
    <source>
        <strain evidence="11 12">DSM 5745</strain>
    </source>
</reference>
<name>A0A3D8QH99_9EURO</name>
<dbReference type="InterPro" id="IPR036259">
    <property type="entry name" value="MFS_trans_sf"/>
</dbReference>
<evidence type="ECO:0000313" key="12">
    <source>
        <dbReference type="Proteomes" id="UP000256690"/>
    </source>
</evidence>
<keyword evidence="12" id="KW-1185">Reference proteome</keyword>
<dbReference type="GO" id="GO:0022857">
    <property type="term" value="F:transmembrane transporter activity"/>
    <property type="evidence" value="ECO:0007669"/>
    <property type="project" value="InterPro"/>
</dbReference>
<dbReference type="PROSITE" id="PS50850">
    <property type="entry name" value="MFS"/>
    <property type="match status" value="1"/>
</dbReference>
<keyword evidence="4 9" id="KW-0812">Transmembrane</keyword>
<dbReference type="SUPFAM" id="SSF103473">
    <property type="entry name" value="MFS general substrate transporter"/>
    <property type="match status" value="1"/>
</dbReference>
<evidence type="ECO:0000256" key="6">
    <source>
        <dbReference type="ARBA" id="ARBA00023136"/>
    </source>
</evidence>
<organism evidence="11 12">
    <name type="scientific">Aspergillus mulundensis</name>
    <dbReference type="NCBI Taxonomy" id="1810919"/>
    <lineage>
        <taxon>Eukaryota</taxon>
        <taxon>Fungi</taxon>
        <taxon>Dikarya</taxon>
        <taxon>Ascomycota</taxon>
        <taxon>Pezizomycotina</taxon>
        <taxon>Eurotiomycetes</taxon>
        <taxon>Eurotiomycetidae</taxon>
        <taxon>Eurotiales</taxon>
        <taxon>Aspergillaceae</taxon>
        <taxon>Aspergillus</taxon>
        <taxon>Aspergillus subgen. Nidulantes</taxon>
    </lineage>
</organism>
<dbReference type="CDD" id="cd17323">
    <property type="entry name" value="MFS_Tpo1_MDR_like"/>
    <property type="match status" value="1"/>
</dbReference>
<proteinExistence type="inferred from homology"/>
<feature type="transmembrane region" description="Helical" evidence="9">
    <location>
        <begin position="376"/>
        <end position="397"/>
    </location>
</feature>
<comment type="caution">
    <text evidence="11">The sequence shown here is derived from an EMBL/GenBank/DDBJ whole genome shotgun (WGS) entry which is preliminary data.</text>
</comment>
<feature type="transmembrane region" description="Helical" evidence="9">
    <location>
        <begin position="468"/>
        <end position="490"/>
    </location>
</feature>
<keyword evidence="3" id="KW-1003">Cell membrane</keyword>
<dbReference type="Proteomes" id="UP000256690">
    <property type="component" value="Unassembled WGS sequence"/>
</dbReference>
<dbReference type="RefSeq" id="XP_026598748.1">
    <property type="nucleotide sequence ID" value="XM_026752730.1"/>
</dbReference>
<protein>
    <submittedName>
        <fullName evidence="11">Putative Synaptic vesicle transporter SVOP</fullName>
    </submittedName>
</protein>
<dbReference type="GeneID" id="38121084"/>
<gene>
    <name evidence="11" type="ORF">DSM5745_10714</name>
</gene>
<keyword evidence="6 9" id="KW-0472">Membrane</keyword>
<feature type="transmembrane region" description="Helical" evidence="9">
    <location>
        <begin position="434"/>
        <end position="456"/>
    </location>
</feature>
<evidence type="ECO:0000256" key="3">
    <source>
        <dbReference type="ARBA" id="ARBA00022475"/>
    </source>
</evidence>
<dbReference type="InterPro" id="IPR011701">
    <property type="entry name" value="MFS"/>
</dbReference>
<evidence type="ECO:0000256" key="4">
    <source>
        <dbReference type="ARBA" id="ARBA00022692"/>
    </source>
</evidence>
<feature type="region of interest" description="Disordered" evidence="8">
    <location>
        <begin position="517"/>
        <end position="552"/>
    </location>
</feature>
<evidence type="ECO:0000256" key="7">
    <source>
        <dbReference type="ARBA" id="ARBA00038459"/>
    </source>
</evidence>
<dbReference type="EMBL" id="PVWQ01000017">
    <property type="protein sequence ID" value="RDW61216.1"/>
    <property type="molecule type" value="Genomic_DNA"/>
</dbReference>
<evidence type="ECO:0000259" key="10">
    <source>
        <dbReference type="PROSITE" id="PS50850"/>
    </source>
</evidence>
<dbReference type="GO" id="GO:0005886">
    <property type="term" value="C:plasma membrane"/>
    <property type="evidence" value="ECO:0007669"/>
    <property type="project" value="UniProtKB-SubCell"/>
</dbReference>
<dbReference type="PANTHER" id="PTHR23502">
    <property type="entry name" value="MAJOR FACILITATOR SUPERFAMILY"/>
    <property type="match status" value="1"/>
</dbReference>
<feature type="transmembrane region" description="Helical" evidence="9">
    <location>
        <begin position="335"/>
        <end position="355"/>
    </location>
</feature>
<dbReference type="STRING" id="1810919.A0A3D8QH99"/>
<evidence type="ECO:0000256" key="5">
    <source>
        <dbReference type="ARBA" id="ARBA00022989"/>
    </source>
</evidence>
<dbReference type="OrthoDB" id="446368at2759"/>
<evidence type="ECO:0000313" key="11">
    <source>
        <dbReference type="EMBL" id="RDW61216.1"/>
    </source>
</evidence>
<accession>A0A3D8QH99</accession>
<dbReference type="InterPro" id="IPR020846">
    <property type="entry name" value="MFS_dom"/>
</dbReference>
<dbReference type="PANTHER" id="PTHR23502:SF186">
    <property type="entry name" value="MAJOR FACILITATOR SUPERFAMILY (MFS) PROFILE DOMAIN-CONTAINING PROTEIN"/>
    <property type="match status" value="1"/>
</dbReference>
<feature type="transmembrane region" description="Helical" evidence="9">
    <location>
        <begin position="102"/>
        <end position="121"/>
    </location>
</feature>
<feature type="transmembrane region" description="Helical" evidence="9">
    <location>
        <begin position="219"/>
        <end position="241"/>
    </location>
</feature>
<sequence>MDDKHESPRTTNIPYWRLVFERGVVTQEIIDYPYPGSGTEQDPYVVSWIPDDPRNPMRFSQWTKWTITMSAAIATLAVSLDSSAFTGGAAQIQEEFHISTEVVTLGVSLFVLGFAIGPLLWAPLSELFGRQPLFIGTYCALTAFNCGAAGAQNSWTLMIMRFFAGAFGSSPLTNAGGVIADMFPASERALAMSMFAAAPFLGPVLGPIIGGFLGMKAGWRWVMGLTGAFAGAVLIMGSLLIPETYAPVLLRHRAAKLSAITGQIYLSKAEIEQGKPDLRKSFKIALSRPWALLFREPIVFLLSLYLAIIYGTLFMLFAAYPIIFQQVRGWNQGVGGLPFLGIMVGMLLAVVYTILDNNMRYVKTEKRHGGAAPPEARLPPCILASITIPVGLFWFAWTNSPSVHFMACISAGAPFGFGMVLIVLGVMNYLIDAYTIYAASVLAANSVMRSCFGAAFPMFTKYMYESLGIHWASSIPAFLALACMPFPFLFYKYGAAIRKRCKYAAESEAFIRKLQEQVQQQPTTMEPKESARESTASEPDEIIGESDKTAKA</sequence>
<dbReference type="AlphaFoldDB" id="A0A3D8QH99"/>
<evidence type="ECO:0000256" key="1">
    <source>
        <dbReference type="ARBA" id="ARBA00004651"/>
    </source>
</evidence>
<keyword evidence="5 9" id="KW-1133">Transmembrane helix</keyword>
<dbReference type="Gene3D" id="1.20.1250.20">
    <property type="entry name" value="MFS general substrate transporter like domains"/>
    <property type="match status" value="1"/>
</dbReference>
<comment type="similarity">
    <text evidence="7">Belongs to the major facilitator superfamily. DHA1 family. Polyamines/proton antiporter (TC 2.A.1.2.16) subfamily.</text>
</comment>
<comment type="subcellular location">
    <subcellularLocation>
        <location evidence="1">Cell membrane</location>
        <topology evidence="1">Multi-pass membrane protein</topology>
    </subcellularLocation>
</comment>
<dbReference type="FunFam" id="1.20.1250.20:FF:000266">
    <property type="entry name" value="MFS multidrug transporter, putative"/>
    <property type="match status" value="1"/>
</dbReference>